<protein>
    <submittedName>
        <fullName evidence="1">Uncharacterized protein</fullName>
    </submittedName>
</protein>
<dbReference type="Proteomes" id="UP000605784">
    <property type="component" value="Unassembled WGS sequence"/>
</dbReference>
<evidence type="ECO:0000313" key="1">
    <source>
        <dbReference type="EMBL" id="GGN92525.1"/>
    </source>
</evidence>
<name>A0A830GLY2_9EURY</name>
<dbReference type="RefSeq" id="WP_188996403.1">
    <property type="nucleotide sequence ID" value="NZ_BMOU01000002.1"/>
</dbReference>
<evidence type="ECO:0000313" key="2">
    <source>
        <dbReference type="Proteomes" id="UP000605784"/>
    </source>
</evidence>
<gene>
    <name evidence="1" type="ORF">GCM10009030_16840</name>
</gene>
<proteinExistence type="predicted"/>
<keyword evidence="2" id="KW-1185">Reference proteome</keyword>
<comment type="caution">
    <text evidence="1">The sequence shown here is derived from an EMBL/GenBank/DDBJ whole genome shotgun (WGS) entry which is preliminary data.</text>
</comment>
<dbReference type="EMBL" id="BMOU01000002">
    <property type="protein sequence ID" value="GGN92525.1"/>
    <property type="molecule type" value="Genomic_DNA"/>
</dbReference>
<sequence>MRRPLAIATLLLSVALVAVGGAAVAGVGPFQTPPDVRITDDHPSEPVLQPFEYDGRSAQPIDYVHVGTPSDGRPKPVGFVVVNAGPAREVPMSVGHSPTETNIVDRTVTMPENTTVVFLFHEAATYRVTVQTERGVGEYVVEPSDFDCNERSYGVRVEAGGQTLLTQKATTMACG</sequence>
<accession>A0A830GLY2</accession>
<organism evidence="1 2">
    <name type="scientific">Haloarcula pellucida</name>
    <dbReference type="NCBI Taxonomy" id="1427151"/>
    <lineage>
        <taxon>Archaea</taxon>
        <taxon>Methanobacteriati</taxon>
        <taxon>Methanobacteriota</taxon>
        <taxon>Stenosarchaea group</taxon>
        <taxon>Halobacteria</taxon>
        <taxon>Halobacteriales</taxon>
        <taxon>Haloarculaceae</taxon>
        <taxon>Haloarcula</taxon>
    </lineage>
</organism>
<reference evidence="1" key="2">
    <citation type="submission" date="2020-09" db="EMBL/GenBank/DDBJ databases">
        <authorList>
            <person name="Sun Q."/>
            <person name="Ohkuma M."/>
        </authorList>
    </citation>
    <scope>NUCLEOTIDE SEQUENCE</scope>
    <source>
        <strain evidence="1">JCM 17820</strain>
    </source>
</reference>
<dbReference type="AlphaFoldDB" id="A0A830GLY2"/>
<reference evidence="1" key="1">
    <citation type="journal article" date="2014" name="Int. J. Syst. Evol. Microbiol.">
        <title>Complete genome sequence of Corynebacterium casei LMG S-19264T (=DSM 44701T), isolated from a smear-ripened cheese.</title>
        <authorList>
            <consortium name="US DOE Joint Genome Institute (JGI-PGF)"/>
            <person name="Walter F."/>
            <person name="Albersmeier A."/>
            <person name="Kalinowski J."/>
            <person name="Ruckert C."/>
        </authorList>
    </citation>
    <scope>NUCLEOTIDE SEQUENCE</scope>
    <source>
        <strain evidence="1">JCM 17820</strain>
    </source>
</reference>